<dbReference type="InterPro" id="IPR002078">
    <property type="entry name" value="Sigma_54_int"/>
</dbReference>
<dbReference type="InterPro" id="IPR058031">
    <property type="entry name" value="AAA_lid_NorR"/>
</dbReference>
<dbReference type="Pfam" id="PF25601">
    <property type="entry name" value="AAA_lid_14"/>
    <property type="match status" value="1"/>
</dbReference>
<evidence type="ECO:0000259" key="6">
    <source>
        <dbReference type="PROSITE" id="PS50045"/>
    </source>
</evidence>
<keyword evidence="5" id="KW-0804">Transcription</keyword>
<dbReference type="SMART" id="SM00091">
    <property type="entry name" value="PAS"/>
    <property type="match status" value="2"/>
</dbReference>
<dbReference type="PANTHER" id="PTHR32071:SF121">
    <property type="entry name" value="SIGMA L-DEPENDENT TRANSCRIPTIONAL REGULATOR YQIR-RELATED"/>
    <property type="match status" value="1"/>
</dbReference>
<dbReference type="InterPro" id="IPR025662">
    <property type="entry name" value="Sigma_54_int_dom_ATP-bd_1"/>
</dbReference>
<proteinExistence type="predicted"/>
<feature type="domain" description="PAS" evidence="7">
    <location>
        <begin position="71"/>
        <end position="115"/>
    </location>
</feature>
<dbReference type="FunFam" id="3.40.50.300:FF:000006">
    <property type="entry name" value="DNA-binding transcriptional regulator NtrC"/>
    <property type="match status" value="1"/>
</dbReference>
<dbReference type="InterPro" id="IPR027417">
    <property type="entry name" value="P-loop_NTPase"/>
</dbReference>
<gene>
    <name evidence="8" type="ORF">C6I21_01985</name>
</gene>
<sequence>MEKKPLISIPRETWESFIGEDIFTDREQSFITSADTADVKFRASAADDTCGREAASMIVRQAARCLELGEENERLAGVIEATRDGMIAVDAEGRVTLLNARAREMTGLKASECLGAPIEKVMPTSRLPRVLETGKAEYHQRQELSKTRTIITTRVPLMEKGRLIGALGVFQDITELEELAEEVTSLKSIRKMLEAIIYSSEEAISVVDENGRGLMINPAYTRLTGLKEEDVLGKPAAVDISEGESIHMKVLREAEPVRGARMRVGPAKKEVLVNVAPVIVDGEVKGSVGVIHDISNLEYLASELEIARSIIRKLEAAYEFTDIIGSSPQMAMAKDQAKVAARTPATILLRGESGTGKELFAHAIHNESSRRFRPFIRVNCAALPEQLLESELFGYEEGAFSGARRGGKKGLFEEADGGSIFLDEIGEMSSSVQAKLLRVLQEREIVRVGGSRPVPVDVRIIAATNAPVEGNIEAGSFRADLFYRLNRMPIFIPSLRERPEDIQPLSDHLIKKLNQEYGRVINGLTKEALAALEEYAWPGNVRELENVISRAMIHLPPAAKNITFEVLHLDREDVPGPVIIPASGGDSLAEIVEEAEKHALYTALRDNNGNKTQTAKQLEISIRSLYYKLEKYGIH</sequence>
<dbReference type="PROSITE" id="PS50112">
    <property type="entry name" value="PAS"/>
    <property type="match status" value="2"/>
</dbReference>
<evidence type="ECO:0000256" key="1">
    <source>
        <dbReference type="ARBA" id="ARBA00022741"/>
    </source>
</evidence>
<keyword evidence="9" id="KW-1185">Reference proteome</keyword>
<dbReference type="PROSITE" id="PS00676">
    <property type="entry name" value="SIGMA54_INTERACT_2"/>
    <property type="match status" value="1"/>
</dbReference>
<dbReference type="InterPro" id="IPR025943">
    <property type="entry name" value="Sigma_54_int_dom_ATP-bd_2"/>
</dbReference>
<dbReference type="PROSITE" id="PS00688">
    <property type="entry name" value="SIGMA54_INTERACT_3"/>
    <property type="match status" value="1"/>
</dbReference>
<dbReference type="SUPFAM" id="SSF55785">
    <property type="entry name" value="PYP-like sensor domain (PAS domain)"/>
    <property type="match status" value="2"/>
</dbReference>
<dbReference type="Pfam" id="PF00989">
    <property type="entry name" value="PAS"/>
    <property type="match status" value="2"/>
</dbReference>
<dbReference type="SMART" id="SM00382">
    <property type="entry name" value="AAA"/>
    <property type="match status" value="1"/>
</dbReference>
<evidence type="ECO:0000256" key="3">
    <source>
        <dbReference type="ARBA" id="ARBA00023015"/>
    </source>
</evidence>
<organism evidence="8 9">
    <name type="scientific">Alkalicoccus urumqiensis</name>
    <name type="common">Bacillus urumqiensis</name>
    <dbReference type="NCBI Taxonomy" id="1548213"/>
    <lineage>
        <taxon>Bacteria</taxon>
        <taxon>Bacillati</taxon>
        <taxon>Bacillota</taxon>
        <taxon>Bacilli</taxon>
        <taxon>Bacillales</taxon>
        <taxon>Bacillaceae</taxon>
        <taxon>Alkalicoccus</taxon>
    </lineage>
</organism>
<dbReference type="Proteomes" id="UP000243650">
    <property type="component" value="Unassembled WGS sequence"/>
</dbReference>
<dbReference type="PROSITE" id="PS00675">
    <property type="entry name" value="SIGMA54_INTERACT_1"/>
    <property type="match status" value="1"/>
</dbReference>
<dbReference type="SUPFAM" id="SSF46689">
    <property type="entry name" value="Homeodomain-like"/>
    <property type="match status" value="1"/>
</dbReference>
<dbReference type="Gene3D" id="1.10.10.60">
    <property type="entry name" value="Homeodomain-like"/>
    <property type="match status" value="1"/>
</dbReference>
<dbReference type="NCBIfam" id="TIGR00229">
    <property type="entry name" value="sensory_box"/>
    <property type="match status" value="2"/>
</dbReference>
<dbReference type="PRINTS" id="PR01590">
    <property type="entry name" value="HTHFIS"/>
</dbReference>
<dbReference type="CDD" id="cd00009">
    <property type="entry name" value="AAA"/>
    <property type="match status" value="1"/>
</dbReference>
<evidence type="ECO:0000256" key="5">
    <source>
        <dbReference type="ARBA" id="ARBA00023163"/>
    </source>
</evidence>
<name>A0A2P6MKD3_ALKUR</name>
<dbReference type="InterPro" id="IPR013767">
    <property type="entry name" value="PAS_fold"/>
</dbReference>
<keyword evidence="3" id="KW-0805">Transcription regulation</keyword>
<dbReference type="InterPro" id="IPR002197">
    <property type="entry name" value="HTH_Fis"/>
</dbReference>
<dbReference type="SUPFAM" id="SSF52540">
    <property type="entry name" value="P-loop containing nucleoside triphosphate hydrolases"/>
    <property type="match status" value="1"/>
</dbReference>
<dbReference type="Gene3D" id="1.10.8.60">
    <property type="match status" value="1"/>
</dbReference>
<dbReference type="GO" id="GO:0006355">
    <property type="term" value="P:regulation of DNA-templated transcription"/>
    <property type="evidence" value="ECO:0007669"/>
    <property type="project" value="InterPro"/>
</dbReference>
<evidence type="ECO:0000259" key="7">
    <source>
        <dbReference type="PROSITE" id="PS50112"/>
    </source>
</evidence>
<evidence type="ECO:0000313" key="8">
    <source>
        <dbReference type="EMBL" id="PRO66721.1"/>
    </source>
</evidence>
<accession>A0A2P6MKD3</accession>
<reference evidence="8 9" key="1">
    <citation type="submission" date="2018-03" db="EMBL/GenBank/DDBJ databases">
        <title>Bacillus urumqiensis sp. nov., a moderately haloalkaliphilic bacterium isolated from a salt lake.</title>
        <authorList>
            <person name="Zhao B."/>
            <person name="Liao Z."/>
        </authorList>
    </citation>
    <scope>NUCLEOTIDE SEQUENCE [LARGE SCALE GENOMIC DNA]</scope>
    <source>
        <strain evidence="8 9">BZ-SZ-XJ18</strain>
    </source>
</reference>
<dbReference type="InterPro" id="IPR003593">
    <property type="entry name" value="AAA+_ATPase"/>
</dbReference>
<dbReference type="PANTHER" id="PTHR32071">
    <property type="entry name" value="TRANSCRIPTIONAL REGULATORY PROTEIN"/>
    <property type="match status" value="1"/>
</dbReference>
<dbReference type="EMBL" id="PVNS01000002">
    <property type="protein sequence ID" value="PRO66721.1"/>
    <property type="molecule type" value="Genomic_DNA"/>
</dbReference>
<dbReference type="PROSITE" id="PS50045">
    <property type="entry name" value="SIGMA54_INTERACT_4"/>
    <property type="match status" value="1"/>
</dbReference>
<keyword evidence="1" id="KW-0547">Nucleotide-binding</keyword>
<dbReference type="InterPro" id="IPR025944">
    <property type="entry name" value="Sigma_54_int_dom_CS"/>
</dbReference>
<evidence type="ECO:0000256" key="4">
    <source>
        <dbReference type="ARBA" id="ARBA00023125"/>
    </source>
</evidence>
<dbReference type="Gene3D" id="3.30.450.20">
    <property type="entry name" value="PAS domain"/>
    <property type="match status" value="2"/>
</dbReference>
<dbReference type="InterPro" id="IPR000014">
    <property type="entry name" value="PAS"/>
</dbReference>
<dbReference type="RefSeq" id="WP_105957757.1">
    <property type="nucleotide sequence ID" value="NZ_PVNS01000002.1"/>
</dbReference>
<keyword evidence="4" id="KW-0238">DNA-binding</keyword>
<feature type="domain" description="Sigma-54 factor interaction" evidence="6">
    <location>
        <begin position="323"/>
        <end position="553"/>
    </location>
</feature>
<keyword evidence="2" id="KW-0067">ATP-binding</keyword>
<dbReference type="CDD" id="cd00130">
    <property type="entry name" value="PAS"/>
    <property type="match status" value="2"/>
</dbReference>
<dbReference type="Pfam" id="PF00158">
    <property type="entry name" value="Sigma54_activat"/>
    <property type="match status" value="1"/>
</dbReference>
<feature type="domain" description="PAS" evidence="7">
    <location>
        <begin position="185"/>
        <end position="240"/>
    </location>
</feature>
<evidence type="ECO:0000313" key="9">
    <source>
        <dbReference type="Proteomes" id="UP000243650"/>
    </source>
</evidence>
<dbReference type="InterPro" id="IPR009057">
    <property type="entry name" value="Homeodomain-like_sf"/>
</dbReference>
<dbReference type="GO" id="GO:0043565">
    <property type="term" value="F:sequence-specific DNA binding"/>
    <property type="evidence" value="ECO:0007669"/>
    <property type="project" value="InterPro"/>
</dbReference>
<dbReference type="OrthoDB" id="9771372at2"/>
<evidence type="ECO:0000256" key="2">
    <source>
        <dbReference type="ARBA" id="ARBA00022840"/>
    </source>
</evidence>
<dbReference type="Pfam" id="PF02954">
    <property type="entry name" value="HTH_8"/>
    <property type="match status" value="1"/>
</dbReference>
<dbReference type="Gene3D" id="3.40.50.300">
    <property type="entry name" value="P-loop containing nucleotide triphosphate hydrolases"/>
    <property type="match status" value="1"/>
</dbReference>
<dbReference type="InterPro" id="IPR035965">
    <property type="entry name" value="PAS-like_dom_sf"/>
</dbReference>
<dbReference type="GO" id="GO:0005524">
    <property type="term" value="F:ATP binding"/>
    <property type="evidence" value="ECO:0007669"/>
    <property type="project" value="UniProtKB-KW"/>
</dbReference>
<comment type="caution">
    <text evidence="8">The sequence shown here is derived from an EMBL/GenBank/DDBJ whole genome shotgun (WGS) entry which is preliminary data.</text>
</comment>
<protein>
    <submittedName>
        <fullName evidence="8">Sigma-54-dependent Fis family transcriptional regulator</fullName>
    </submittedName>
</protein>
<dbReference type="AlphaFoldDB" id="A0A2P6MKD3"/>